<sequence>MKKFLCFFLSAVMAFCALPAGFTVAVAGGSGTISAGQTVTVTLDYSGDVYVLRFTPEKSGAYRVLSHLGEDITDPYCIFNDSGGRTVIDPSLTDDTVYEDGTRSPNFDFTVDLTAGEQYTIVCMAANISDTVSYTVEIIEVIQPPAAPTGLTVSALTQTSFKLDWDDVSGAVSYTVYDPSTDPATARTVTESEYAFSGLTPATEYTVRVTATDEYGQVSSAAQIQVTTLANEAPEVTAPELSATEITQTGFRLAWNSVSGAEYYIITDITGGAETHIATITDCEYTFTNLSPQTSYTIRVTAANKDHSASSQVTVTTLEQEAPEVSAPEITALNITPTSFKLVWNSVSGSEHYVITDITGGAETHIATIAGCEYEFTDLSPQTSYTIRVTAANKDHSASSEICVTTQEQEKPEDPDPDDPDEKKPSAPSGFRVYGRGDGGTDLYLSWNAAKGADVYRVYILNGEEQKYKGSTAESRFIFTDLDPAAAYSVLVIAENEYGTASAQTAVCTAPAAVTGLTAAAGGNTITANWNGTD</sequence>
<feature type="region of interest" description="Disordered" evidence="2">
    <location>
        <begin position="398"/>
        <end position="432"/>
    </location>
</feature>
<evidence type="ECO:0000313" key="5">
    <source>
        <dbReference type="EMBL" id="HIW84972.1"/>
    </source>
</evidence>
<dbReference type="SMART" id="SM00060">
    <property type="entry name" value="FN3"/>
    <property type="match status" value="4"/>
</dbReference>
<feature type="non-terminal residue" evidence="5">
    <location>
        <position position="534"/>
    </location>
</feature>
<dbReference type="InterPro" id="IPR036116">
    <property type="entry name" value="FN3_sf"/>
</dbReference>
<evidence type="ECO:0000256" key="1">
    <source>
        <dbReference type="ARBA" id="ARBA00022737"/>
    </source>
</evidence>
<dbReference type="InterPro" id="IPR003961">
    <property type="entry name" value="FN3_dom"/>
</dbReference>
<dbReference type="PROSITE" id="PS50853">
    <property type="entry name" value="FN3"/>
    <property type="match status" value="4"/>
</dbReference>
<organism evidence="5 6">
    <name type="scientific">Candidatus Eubacterium faecipullorum</name>
    <dbReference type="NCBI Taxonomy" id="2838571"/>
    <lineage>
        <taxon>Bacteria</taxon>
        <taxon>Bacillati</taxon>
        <taxon>Bacillota</taxon>
        <taxon>Clostridia</taxon>
        <taxon>Eubacteriales</taxon>
        <taxon>Eubacteriaceae</taxon>
        <taxon>Eubacterium</taxon>
    </lineage>
</organism>
<reference evidence="5" key="2">
    <citation type="submission" date="2021-04" db="EMBL/GenBank/DDBJ databases">
        <authorList>
            <person name="Gilroy R."/>
        </authorList>
    </citation>
    <scope>NUCLEOTIDE SEQUENCE</scope>
    <source>
        <strain evidence="5">421</strain>
    </source>
</reference>
<dbReference type="AlphaFoldDB" id="A0A9D1UEL6"/>
<feature type="domain" description="Fibronectin type-III" evidence="4">
    <location>
        <begin position="324"/>
        <end position="409"/>
    </location>
</feature>
<dbReference type="PANTHER" id="PTHR46708">
    <property type="entry name" value="TENASCIN"/>
    <property type="match status" value="1"/>
</dbReference>
<feature type="domain" description="Fibronectin type-III" evidence="4">
    <location>
        <begin position="427"/>
        <end position="512"/>
    </location>
</feature>
<feature type="domain" description="Fibronectin type-III" evidence="4">
    <location>
        <begin position="238"/>
        <end position="320"/>
    </location>
</feature>
<dbReference type="Proteomes" id="UP000824205">
    <property type="component" value="Unassembled WGS sequence"/>
</dbReference>
<proteinExistence type="predicted"/>
<name>A0A9D1UEL6_9FIRM</name>
<evidence type="ECO:0000256" key="2">
    <source>
        <dbReference type="SAM" id="MobiDB-lite"/>
    </source>
</evidence>
<evidence type="ECO:0000259" key="4">
    <source>
        <dbReference type="PROSITE" id="PS50853"/>
    </source>
</evidence>
<keyword evidence="1" id="KW-0677">Repeat</keyword>
<evidence type="ECO:0000313" key="6">
    <source>
        <dbReference type="Proteomes" id="UP000824205"/>
    </source>
</evidence>
<feature type="domain" description="Fibronectin type-III" evidence="4">
    <location>
        <begin position="147"/>
        <end position="233"/>
    </location>
</feature>
<keyword evidence="3" id="KW-0732">Signal</keyword>
<reference evidence="5" key="1">
    <citation type="journal article" date="2021" name="PeerJ">
        <title>Extensive microbial diversity within the chicken gut microbiome revealed by metagenomics and culture.</title>
        <authorList>
            <person name="Gilroy R."/>
            <person name="Ravi A."/>
            <person name="Getino M."/>
            <person name="Pursley I."/>
            <person name="Horton D.L."/>
            <person name="Alikhan N.F."/>
            <person name="Baker D."/>
            <person name="Gharbi K."/>
            <person name="Hall N."/>
            <person name="Watson M."/>
            <person name="Adriaenssens E.M."/>
            <person name="Foster-Nyarko E."/>
            <person name="Jarju S."/>
            <person name="Secka A."/>
            <person name="Antonio M."/>
            <person name="Oren A."/>
            <person name="Chaudhuri R.R."/>
            <person name="La Ragione R."/>
            <person name="Hildebrand F."/>
            <person name="Pallen M.J."/>
        </authorList>
    </citation>
    <scope>NUCLEOTIDE SEQUENCE</scope>
    <source>
        <strain evidence="5">421</strain>
    </source>
</reference>
<accession>A0A9D1UEL6</accession>
<dbReference type="Pfam" id="PF00041">
    <property type="entry name" value="fn3"/>
    <property type="match status" value="3"/>
</dbReference>
<dbReference type="CDD" id="cd00063">
    <property type="entry name" value="FN3"/>
    <property type="match status" value="4"/>
</dbReference>
<dbReference type="Gene3D" id="2.60.40.10">
    <property type="entry name" value="Immunoglobulins"/>
    <property type="match status" value="4"/>
</dbReference>
<dbReference type="EMBL" id="DXGE01000003">
    <property type="protein sequence ID" value="HIW84972.1"/>
    <property type="molecule type" value="Genomic_DNA"/>
</dbReference>
<dbReference type="InterPro" id="IPR050991">
    <property type="entry name" value="ECM_Regulatory_Proteins"/>
</dbReference>
<gene>
    <name evidence="5" type="ORF">IAA48_00605</name>
</gene>
<feature type="signal peptide" evidence="3">
    <location>
        <begin position="1"/>
        <end position="25"/>
    </location>
</feature>
<dbReference type="SUPFAM" id="SSF49265">
    <property type="entry name" value="Fibronectin type III"/>
    <property type="match status" value="3"/>
</dbReference>
<evidence type="ECO:0000256" key="3">
    <source>
        <dbReference type="SAM" id="SignalP"/>
    </source>
</evidence>
<dbReference type="PANTHER" id="PTHR46708:SF2">
    <property type="entry name" value="FIBRONECTIN TYPE-III DOMAIN-CONTAINING PROTEIN"/>
    <property type="match status" value="1"/>
</dbReference>
<protein>
    <submittedName>
        <fullName evidence="5">Fibronectin type III domain-containing protein</fullName>
    </submittedName>
</protein>
<feature type="chain" id="PRO_5039241663" evidence="3">
    <location>
        <begin position="26"/>
        <end position="534"/>
    </location>
</feature>
<comment type="caution">
    <text evidence="5">The sequence shown here is derived from an EMBL/GenBank/DDBJ whole genome shotgun (WGS) entry which is preliminary data.</text>
</comment>
<dbReference type="InterPro" id="IPR013783">
    <property type="entry name" value="Ig-like_fold"/>
</dbReference>